<dbReference type="AlphaFoldDB" id="A0A392QQB3"/>
<dbReference type="EMBL" id="LXQA010149702">
    <property type="protein sequence ID" value="MCI25840.1"/>
    <property type="molecule type" value="Genomic_DNA"/>
</dbReference>
<feature type="compositionally biased region" description="Basic and acidic residues" evidence="1">
    <location>
        <begin position="15"/>
        <end position="25"/>
    </location>
</feature>
<evidence type="ECO:0000256" key="1">
    <source>
        <dbReference type="SAM" id="MobiDB-lite"/>
    </source>
</evidence>
<sequence>MPEAPLASPFSKKVGAHENRKRETETFRPGLNPLVDWIDKTSSASSPLVAVCVMVLSGMRPQVLLLHPGLGDEKQSPQPLALAREH</sequence>
<comment type="caution">
    <text evidence="2">The sequence shown here is derived from an EMBL/GenBank/DDBJ whole genome shotgun (WGS) entry which is preliminary data.</text>
</comment>
<evidence type="ECO:0000313" key="2">
    <source>
        <dbReference type="EMBL" id="MCI25840.1"/>
    </source>
</evidence>
<accession>A0A392QQB3</accession>
<name>A0A392QQB3_9FABA</name>
<dbReference type="Proteomes" id="UP000265520">
    <property type="component" value="Unassembled WGS sequence"/>
</dbReference>
<protein>
    <submittedName>
        <fullName evidence="2">Uncharacterized protein</fullName>
    </submittedName>
</protein>
<reference evidence="2 3" key="1">
    <citation type="journal article" date="2018" name="Front. Plant Sci.">
        <title>Red Clover (Trifolium pratense) and Zigzag Clover (T. medium) - A Picture of Genomic Similarities and Differences.</title>
        <authorList>
            <person name="Dluhosova J."/>
            <person name="Istvanek J."/>
            <person name="Nedelnik J."/>
            <person name="Repkova J."/>
        </authorList>
    </citation>
    <scope>NUCLEOTIDE SEQUENCE [LARGE SCALE GENOMIC DNA]</scope>
    <source>
        <strain evidence="3">cv. 10/8</strain>
        <tissue evidence="2">Leaf</tissue>
    </source>
</reference>
<organism evidence="2 3">
    <name type="scientific">Trifolium medium</name>
    <dbReference type="NCBI Taxonomy" id="97028"/>
    <lineage>
        <taxon>Eukaryota</taxon>
        <taxon>Viridiplantae</taxon>
        <taxon>Streptophyta</taxon>
        <taxon>Embryophyta</taxon>
        <taxon>Tracheophyta</taxon>
        <taxon>Spermatophyta</taxon>
        <taxon>Magnoliopsida</taxon>
        <taxon>eudicotyledons</taxon>
        <taxon>Gunneridae</taxon>
        <taxon>Pentapetalae</taxon>
        <taxon>rosids</taxon>
        <taxon>fabids</taxon>
        <taxon>Fabales</taxon>
        <taxon>Fabaceae</taxon>
        <taxon>Papilionoideae</taxon>
        <taxon>50 kb inversion clade</taxon>
        <taxon>NPAAA clade</taxon>
        <taxon>Hologalegina</taxon>
        <taxon>IRL clade</taxon>
        <taxon>Trifolieae</taxon>
        <taxon>Trifolium</taxon>
    </lineage>
</organism>
<evidence type="ECO:0000313" key="3">
    <source>
        <dbReference type="Proteomes" id="UP000265520"/>
    </source>
</evidence>
<keyword evidence="3" id="KW-1185">Reference proteome</keyword>
<proteinExistence type="predicted"/>
<feature type="region of interest" description="Disordered" evidence="1">
    <location>
        <begin position="1"/>
        <end position="25"/>
    </location>
</feature>